<comment type="caution">
    <text evidence="7">The sequence shown here is derived from an EMBL/GenBank/DDBJ whole genome shotgun (WGS) entry which is preliminary data.</text>
</comment>
<evidence type="ECO:0000313" key="8">
    <source>
        <dbReference type="Proteomes" id="UP001227964"/>
    </source>
</evidence>
<keyword evidence="5" id="KW-1133">Transmembrane helix</keyword>
<dbReference type="InterPro" id="IPR013766">
    <property type="entry name" value="Thioredoxin_domain"/>
</dbReference>
<keyword evidence="5" id="KW-0472">Membrane</keyword>
<sequence length="273" mass="30045">MNSINQSLAIGPVGMSLNLLLLFLAVAIALLVGGIMGRRHRTAIGDQLINVLLIALIVARIVFVVRYFEHYSSPLGMLDIRDGGFDILGGLIAGLGYVAWRLWRSPNLRTPLLGALTAGGITWMLTVGSLMLLEEKARPLPKTPLWTIEGNPTVLDEFAKREGTPMVINLWATWCPPCRREMPVLEAAQQEEDDIAFVFVNQGEDKQLIEQFLIAESLELENVMLDPSTALGEETGSMAMPTTFFYDAQGQLVDTHLGELSSATLKRGLEKLR</sequence>
<gene>
    <name evidence="7" type="ORF">QPM17_21570</name>
</gene>
<comment type="subcellular location">
    <subcellularLocation>
        <location evidence="1">Cell envelope</location>
    </subcellularLocation>
</comment>
<name>A0ABT7IJ90_9GAMM</name>
<evidence type="ECO:0000256" key="3">
    <source>
        <dbReference type="ARBA" id="ARBA00023157"/>
    </source>
</evidence>
<evidence type="ECO:0000256" key="4">
    <source>
        <dbReference type="ARBA" id="ARBA00023284"/>
    </source>
</evidence>
<keyword evidence="3" id="KW-1015">Disulfide bond</keyword>
<evidence type="ECO:0000256" key="2">
    <source>
        <dbReference type="ARBA" id="ARBA00022748"/>
    </source>
</evidence>
<dbReference type="InterPro" id="IPR017937">
    <property type="entry name" value="Thioredoxin_CS"/>
</dbReference>
<feature type="transmembrane region" description="Helical" evidence="5">
    <location>
        <begin position="112"/>
        <end position="133"/>
    </location>
</feature>
<dbReference type="Gene3D" id="3.40.30.10">
    <property type="entry name" value="Glutaredoxin"/>
    <property type="match status" value="1"/>
</dbReference>
<keyword evidence="2" id="KW-0201">Cytochrome c-type biogenesis</keyword>
<evidence type="ECO:0000256" key="1">
    <source>
        <dbReference type="ARBA" id="ARBA00004196"/>
    </source>
</evidence>
<dbReference type="PANTHER" id="PTHR42852:SF6">
    <property type="entry name" value="THIOL:DISULFIDE INTERCHANGE PROTEIN DSBE"/>
    <property type="match status" value="1"/>
</dbReference>
<dbReference type="InterPro" id="IPR050553">
    <property type="entry name" value="Thioredoxin_ResA/DsbE_sf"/>
</dbReference>
<evidence type="ECO:0000256" key="5">
    <source>
        <dbReference type="SAM" id="Phobius"/>
    </source>
</evidence>
<feature type="transmembrane region" description="Helical" evidence="5">
    <location>
        <begin position="48"/>
        <end position="68"/>
    </location>
</feature>
<keyword evidence="5" id="KW-0812">Transmembrane</keyword>
<dbReference type="InterPro" id="IPR013740">
    <property type="entry name" value="Redoxin"/>
</dbReference>
<dbReference type="InterPro" id="IPR036249">
    <property type="entry name" value="Thioredoxin-like_sf"/>
</dbReference>
<accession>A0ABT7IJ90</accession>
<keyword evidence="4" id="KW-0676">Redox-active center</keyword>
<dbReference type="Pfam" id="PF08534">
    <property type="entry name" value="Redoxin"/>
    <property type="match status" value="1"/>
</dbReference>
<feature type="transmembrane region" description="Helical" evidence="5">
    <location>
        <begin position="15"/>
        <end position="36"/>
    </location>
</feature>
<protein>
    <submittedName>
        <fullName evidence="7">TlpA disulfide reductase family protein</fullName>
    </submittedName>
</protein>
<keyword evidence="8" id="KW-1185">Reference proteome</keyword>
<evidence type="ECO:0000313" key="7">
    <source>
        <dbReference type="EMBL" id="MDL0433738.1"/>
    </source>
</evidence>
<feature type="domain" description="Thioredoxin" evidence="6">
    <location>
        <begin position="134"/>
        <end position="273"/>
    </location>
</feature>
<dbReference type="Pfam" id="PF01790">
    <property type="entry name" value="LGT"/>
    <property type="match status" value="1"/>
</dbReference>
<feature type="transmembrane region" description="Helical" evidence="5">
    <location>
        <begin position="83"/>
        <end position="100"/>
    </location>
</feature>
<dbReference type="PROSITE" id="PS51352">
    <property type="entry name" value="THIOREDOXIN_2"/>
    <property type="match status" value="1"/>
</dbReference>
<proteinExistence type="predicted"/>
<dbReference type="RefSeq" id="WP_111414542.1">
    <property type="nucleotide sequence ID" value="NZ_JASSVS010000017.1"/>
</dbReference>
<evidence type="ECO:0000259" key="6">
    <source>
        <dbReference type="PROSITE" id="PS51352"/>
    </source>
</evidence>
<dbReference type="CDD" id="cd02966">
    <property type="entry name" value="TlpA_like_family"/>
    <property type="match status" value="1"/>
</dbReference>
<dbReference type="SUPFAM" id="SSF52833">
    <property type="entry name" value="Thioredoxin-like"/>
    <property type="match status" value="1"/>
</dbReference>
<dbReference type="InterPro" id="IPR001640">
    <property type="entry name" value="Lgt"/>
</dbReference>
<dbReference type="PROSITE" id="PS00194">
    <property type="entry name" value="THIOREDOXIN_1"/>
    <property type="match status" value="1"/>
</dbReference>
<dbReference type="EMBL" id="JASSVS010000017">
    <property type="protein sequence ID" value="MDL0433738.1"/>
    <property type="molecule type" value="Genomic_DNA"/>
</dbReference>
<dbReference type="PANTHER" id="PTHR42852">
    <property type="entry name" value="THIOL:DISULFIDE INTERCHANGE PROTEIN DSBE"/>
    <property type="match status" value="1"/>
</dbReference>
<reference evidence="7 8" key="1">
    <citation type="submission" date="2023-06" db="EMBL/GenBank/DDBJ databases">
        <title>Marinobacter azerbaijanicus a moderately halophilic, isolated from Urmia Lake in Azerbaijan region of Iran.</title>
        <authorList>
            <person name="Sanchez-Porro C."/>
            <person name="Aghdam E.M."/>
            <person name="Saheb S.M."/>
            <person name="Tarhriz V."/>
            <person name="Kazemi E."/>
            <person name="Ammozegar M.A."/>
            <person name="Ventosa A."/>
            <person name="Hejazi M.S."/>
        </authorList>
    </citation>
    <scope>NUCLEOTIDE SEQUENCE [LARGE SCALE GENOMIC DNA]</scope>
    <source>
        <strain evidence="7 8">TBZ242</strain>
    </source>
</reference>
<dbReference type="Proteomes" id="UP001227964">
    <property type="component" value="Unassembled WGS sequence"/>
</dbReference>
<organism evidence="7 8">
    <name type="scientific">Marinobacter azerbaijanicus</name>
    <dbReference type="NCBI Taxonomy" id="3050455"/>
    <lineage>
        <taxon>Bacteria</taxon>
        <taxon>Pseudomonadati</taxon>
        <taxon>Pseudomonadota</taxon>
        <taxon>Gammaproteobacteria</taxon>
        <taxon>Pseudomonadales</taxon>
        <taxon>Marinobacteraceae</taxon>
        <taxon>Marinobacter</taxon>
    </lineage>
</organism>